<reference evidence="1 2" key="1">
    <citation type="submission" date="2013-12" db="EMBL/GenBank/DDBJ databases">
        <title>Ecological redundancy of diverse viral populations within a natural community.</title>
        <authorList>
            <person name="Gregory A.C."/>
            <person name="LaButti K."/>
            <person name="Copeland A."/>
            <person name="Woyke T."/>
            <person name="Sullivan M.B."/>
        </authorList>
    </citation>
    <scope>NUCLEOTIDE SEQUENCE [LARGE SCALE GENOMIC DNA]</scope>
    <source>
        <strain evidence="1">Syn7803C22</strain>
    </source>
</reference>
<gene>
    <name evidence="1" type="ORF">Syn7803C22_8</name>
</gene>
<name>A0A0E3I4W6_9CAUD</name>
<accession>A0A0E3I4W6</accession>
<dbReference type="Proteomes" id="UP000185305">
    <property type="component" value="Segment"/>
</dbReference>
<organism evidence="1 2">
    <name type="scientific">Synechococcus phage ACG-2014f</name>
    <dbReference type="NCBI Taxonomy" id="1493511"/>
    <lineage>
        <taxon>Viruses</taxon>
        <taxon>Duplodnaviria</taxon>
        <taxon>Heunggongvirae</taxon>
        <taxon>Uroviricota</taxon>
        <taxon>Caudoviricetes</taxon>
        <taxon>Pantevenvirales</taxon>
        <taxon>Kyanoviridae</taxon>
        <taxon>Atlauavirus</taxon>
        <taxon>Atlauavirus tusconc8</taxon>
    </lineage>
</organism>
<dbReference type="Pfam" id="PF12322">
    <property type="entry name" value="T4_baseplate"/>
    <property type="match status" value="1"/>
</dbReference>
<dbReference type="InterPro" id="IPR024364">
    <property type="entry name" value="Baseplate_phage_T4-like"/>
</dbReference>
<protein>
    <submittedName>
        <fullName evidence="1">Baseplate hub subunit</fullName>
    </submittedName>
</protein>
<evidence type="ECO:0000313" key="1">
    <source>
        <dbReference type="EMBL" id="AIX43358.1"/>
    </source>
</evidence>
<dbReference type="EMBL" id="KJ019150">
    <property type="protein sequence ID" value="AIX43358.1"/>
    <property type="molecule type" value="Genomic_DNA"/>
</dbReference>
<proteinExistence type="predicted"/>
<evidence type="ECO:0000313" key="2">
    <source>
        <dbReference type="Proteomes" id="UP000185305"/>
    </source>
</evidence>
<sequence length="236" mass="26633">MALPKIAKITYELVIPSTGKKIKYRPFLVKEEKVLILAQESGSQTEMTRAIKDVISACVQTRGFKVDQMATFDIEYVFLNIRGRSVGESVDVIVTCPDDEKTTVPVTIYLDEIEVIFDENHEANIKLDDTYSVQMKYPTMEQVMEADADNISIQESLELIAKCIDQIYSEDESFAASDSSLKELVSWVEDLEPKQFTKLENFFTTMPKLSHTINVMNPETDVESSVVLEGLGSFFA</sequence>